<dbReference type="RefSeq" id="WP_290320698.1">
    <property type="nucleotide sequence ID" value="NZ_JAUFPN010000293.1"/>
</dbReference>
<keyword evidence="2" id="KW-1185">Reference proteome</keyword>
<dbReference type="Proteomes" id="UP001529369">
    <property type="component" value="Unassembled WGS sequence"/>
</dbReference>
<accession>A0ABT8AGW0</accession>
<name>A0ABT8AGW0_9PROT</name>
<evidence type="ECO:0000313" key="1">
    <source>
        <dbReference type="EMBL" id="MDN3568589.1"/>
    </source>
</evidence>
<gene>
    <name evidence="1" type="ORF">QWZ14_29790</name>
</gene>
<sequence length="46" mass="5069">MSAPSVKQQLAAIRMLFDWLVVGQVALLHISPEGIHLVIQRGSWTA</sequence>
<proteinExistence type="predicted"/>
<evidence type="ECO:0000313" key="2">
    <source>
        <dbReference type="Proteomes" id="UP001529369"/>
    </source>
</evidence>
<dbReference type="EMBL" id="JAUFPN010000293">
    <property type="protein sequence ID" value="MDN3568589.1"/>
    <property type="molecule type" value="Genomic_DNA"/>
</dbReference>
<reference evidence="2" key="1">
    <citation type="journal article" date="2019" name="Int. J. Syst. Evol. Microbiol.">
        <title>The Global Catalogue of Microorganisms (GCM) 10K type strain sequencing project: providing services to taxonomists for standard genome sequencing and annotation.</title>
        <authorList>
            <consortium name="The Broad Institute Genomics Platform"/>
            <consortium name="The Broad Institute Genome Sequencing Center for Infectious Disease"/>
            <person name="Wu L."/>
            <person name="Ma J."/>
        </authorList>
    </citation>
    <scope>NUCLEOTIDE SEQUENCE [LARGE SCALE GENOMIC DNA]</scope>
    <source>
        <strain evidence="2">CECT 7131</strain>
    </source>
</reference>
<comment type="caution">
    <text evidence="1">The sequence shown here is derived from an EMBL/GenBank/DDBJ whole genome shotgun (WGS) entry which is preliminary data.</text>
</comment>
<organism evidence="1 2">
    <name type="scientific">Paeniroseomonas aquatica</name>
    <dbReference type="NCBI Taxonomy" id="373043"/>
    <lineage>
        <taxon>Bacteria</taxon>
        <taxon>Pseudomonadati</taxon>
        <taxon>Pseudomonadota</taxon>
        <taxon>Alphaproteobacteria</taxon>
        <taxon>Acetobacterales</taxon>
        <taxon>Acetobacteraceae</taxon>
        <taxon>Paeniroseomonas</taxon>
    </lineage>
</organism>
<protein>
    <submittedName>
        <fullName evidence="1">Uncharacterized protein</fullName>
    </submittedName>
</protein>